<proteinExistence type="predicted"/>
<evidence type="ECO:0000313" key="2">
    <source>
        <dbReference type="EMBL" id="MCH6472585.1"/>
    </source>
</evidence>
<dbReference type="InterPro" id="IPR009781">
    <property type="entry name" value="DUF1345"/>
</dbReference>
<organism evidence="2 3">
    <name type="scientific">Sinomonas terrae</name>
    <dbReference type="NCBI Taxonomy" id="2908838"/>
    <lineage>
        <taxon>Bacteria</taxon>
        <taxon>Bacillati</taxon>
        <taxon>Actinomycetota</taxon>
        <taxon>Actinomycetes</taxon>
        <taxon>Micrococcales</taxon>
        <taxon>Micrococcaceae</taxon>
        <taxon>Sinomonas</taxon>
    </lineage>
</organism>
<name>A0ABS9U8G4_9MICC</name>
<comment type="caution">
    <text evidence="2">The sequence shown here is derived from an EMBL/GenBank/DDBJ whole genome shotgun (WGS) entry which is preliminary data.</text>
</comment>
<dbReference type="EMBL" id="JAKZBV010000003">
    <property type="protein sequence ID" value="MCH6472585.1"/>
    <property type="molecule type" value="Genomic_DNA"/>
</dbReference>
<keyword evidence="1" id="KW-1133">Transmembrane helix</keyword>
<sequence>MDASAVSEEQHRDFDSVAHHSRLRLAVMLAVGLGTALLVGLTENWAYAPALGWAAASATYLVWVWAVIGRLGPAATAAHARREDPGRAFSDALVLAATVASFAGVALILLDASNAQGHAKEAIVALALGSIALSWFLVHTLFALRYASIYYRDRAGVDFNEDKPPRYMDFAYLSFTVGMTFQVSDTDLKTDAIRGTALRQALLSYLLGAIVLATTINLVSGLTH</sequence>
<protein>
    <submittedName>
        <fullName evidence="2">DUF1345 domain-containing protein</fullName>
    </submittedName>
</protein>
<dbReference type="Pfam" id="PF07077">
    <property type="entry name" value="DUF1345"/>
    <property type="match status" value="1"/>
</dbReference>
<keyword evidence="3" id="KW-1185">Reference proteome</keyword>
<accession>A0ABS9U8G4</accession>
<keyword evidence="1" id="KW-0812">Transmembrane</keyword>
<feature type="transmembrane region" description="Helical" evidence="1">
    <location>
        <begin position="47"/>
        <end position="68"/>
    </location>
</feature>
<gene>
    <name evidence="2" type="ORF">L0M17_21930</name>
</gene>
<keyword evidence="1" id="KW-0472">Membrane</keyword>
<evidence type="ECO:0000256" key="1">
    <source>
        <dbReference type="SAM" id="Phobius"/>
    </source>
</evidence>
<reference evidence="2 3" key="1">
    <citation type="submission" date="2022-03" db="EMBL/GenBank/DDBJ databases">
        <title>Sinomonas sp. isolated from a soil.</title>
        <authorList>
            <person name="Han J."/>
            <person name="Kim D.-U."/>
        </authorList>
    </citation>
    <scope>NUCLEOTIDE SEQUENCE [LARGE SCALE GENOMIC DNA]</scope>
    <source>
        <strain evidence="2 3">5-5</strain>
    </source>
</reference>
<dbReference type="Proteomes" id="UP001202922">
    <property type="component" value="Unassembled WGS sequence"/>
</dbReference>
<feature type="transmembrane region" description="Helical" evidence="1">
    <location>
        <begin position="122"/>
        <end position="144"/>
    </location>
</feature>
<feature type="transmembrane region" description="Helical" evidence="1">
    <location>
        <begin position="202"/>
        <end position="222"/>
    </location>
</feature>
<feature type="transmembrane region" description="Helical" evidence="1">
    <location>
        <begin position="89"/>
        <end position="110"/>
    </location>
</feature>
<feature type="transmembrane region" description="Helical" evidence="1">
    <location>
        <begin position="21"/>
        <end position="41"/>
    </location>
</feature>
<dbReference type="RefSeq" id="WP_241056768.1">
    <property type="nucleotide sequence ID" value="NZ_JAKZBV010000003.1"/>
</dbReference>
<evidence type="ECO:0000313" key="3">
    <source>
        <dbReference type="Proteomes" id="UP001202922"/>
    </source>
</evidence>